<dbReference type="CDD" id="cd06225">
    <property type="entry name" value="HAMP"/>
    <property type="match status" value="1"/>
</dbReference>
<evidence type="ECO:0000256" key="4">
    <source>
        <dbReference type="ARBA" id="ARBA00022553"/>
    </source>
</evidence>
<proteinExistence type="predicted"/>
<dbReference type="PANTHER" id="PTHR45436:SF5">
    <property type="entry name" value="SENSOR HISTIDINE KINASE TRCS"/>
    <property type="match status" value="1"/>
</dbReference>
<evidence type="ECO:0000256" key="6">
    <source>
        <dbReference type="ARBA" id="ARBA00022692"/>
    </source>
</evidence>
<evidence type="ECO:0000256" key="5">
    <source>
        <dbReference type="ARBA" id="ARBA00022679"/>
    </source>
</evidence>
<keyword evidence="8 11" id="KW-1133">Transmembrane helix</keyword>
<dbReference type="SMART" id="SM00387">
    <property type="entry name" value="HATPase_c"/>
    <property type="match status" value="1"/>
</dbReference>
<evidence type="ECO:0000259" key="13">
    <source>
        <dbReference type="PROSITE" id="PS50885"/>
    </source>
</evidence>
<dbReference type="Gene3D" id="6.10.340.10">
    <property type="match status" value="1"/>
</dbReference>
<dbReference type="InterPro" id="IPR003660">
    <property type="entry name" value="HAMP_dom"/>
</dbReference>
<comment type="subcellular location">
    <subcellularLocation>
        <location evidence="2">Membrane</location>
    </subcellularLocation>
</comment>
<organism evidence="14 15">
    <name type="scientific">Deinococcus ruber</name>
    <dbReference type="NCBI Taxonomy" id="1848197"/>
    <lineage>
        <taxon>Bacteria</taxon>
        <taxon>Thermotogati</taxon>
        <taxon>Deinococcota</taxon>
        <taxon>Deinococci</taxon>
        <taxon>Deinococcales</taxon>
        <taxon>Deinococcaceae</taxon>
        <taxon>Deinococcus</taxon>
    </lineage>
</organism>
<dbReference type="InterPro" id="IPR050428">
    <property type="entry name" value="TCS_sensor_his_kinase"/>
</dbReference>
<dbReference type="SMART" id="SM00388">
    <property type="entry name" value="HisKA"/>
    <property type="match status" value="1"/>
</dbReference>
<dbReference type="SMART" id="SM00304">
    <property type="entry name" value="HAMP"/>
    <property type="match status" value="1"/>
</dbReference>
<dbReference type="AlphaFoldDB" id="A0A918FG60"/>
<dbReference type="Gene3D" id="3.30.565.10">
    <property type="entry name" value="Histidine kinase-like ATPase, C-terminal domain"/>
    <property type="match status" value="1"/>
</dbReference>
<feature type="region of interest" description="Disordered" evidence="10">
    <location>
        <begin position="1"/>
        <end position="35"/>
    </location>
</feature>
<dbReference type="PANTHER" id="PTHR45436">
    <property type="entry name" value="SENSOR HISTIDINE KINASE YKOH"/>
    <property type="match status" value="1"/>
</dbReference>
<comment type="caution">
    <text evidence="14">The sequence shown here is derived from an EMBL/GenBank/DDBJ whole genome shotgun (WGS) entry which is preliminary data.</text>
</comment>
<keyword evidence="9" id="KW-0902">Two-component regulatory system</keyword>
<dbReference type="InterPro" id="IPR003661">
    <property type="entry name" value="HisK_dim/P_dom"/>
</dbReference>
<reference evidence="14" key="1">
    <citation type="journal article" date="2014" name="Int. J. Syst. Evol. Microbiol.">
        <title>Complete genome sequence of Corynebacterium casei LMG S-19264T (=DSM 44701T), isolated from a smear-ripened cheese.</title>
        <authorList>
            <consortium name="US DOE Joint Genome Institute (JGI-PGF)"/>
            <person name="Walter F."/>
            <person name="Albersmeier A."/>
            <person name="Kalinowski J."/>
            <person name="Ruckert C."/>
        </authorList>
    </citation>
    <scope>NUCLEOTIDE SEQUENCE</scope>
    <source>
        <strain evidence="14">JCM 31311</strain>
    </source>
</reference>
<dbReference type="InterPro" id="IPR003594">
    <property type="entry name" value="HATPase_dom"/>
</dbReference>
<evidence type="ECO:0000256" key="10">
    <source>
        <dbReference type="SAM" id="MobiDB-lite"/>
    </source>
</evidence>
<dbReference type="Proteomes" id="UP000603865">
    <property type="component" value="Unassembled WGS sequence"/>
</dbReference>
<feature type="domain" description="HAMP" evidence="13">
    <location>
        <begin position="207"/>
        <end position="261"/>
    </location>
</feature>
<evidence type="ECO:0000256" key="2">
    <source>
        <dbReference type="ARBA" id="ARBA00004370"/>
    </source>
</evidence>
<dbReference type="CDD" id="cd00075">
    <property type="entry name" value="HATPase"/>
    <property type="match status" value="1"/>
</dbReference>
<name>A0A918FG60_9DEIO</name>
<dbReference type="SUPFAM" id="SSF55874">
    <property type="entry name" value="ATPase domain of HSP90 chaperone/DNA topoisomerase II/histidine kinase"/>
    <property type="match status" value="1"/>
</dbReference>
<evidence type="ECO:0000313" key="14">
    <source>
        <dbReference type="EMBL" id="GGR35679.1"/>
    </source>
</evidence>
<dbReference type="GO" id="GO:0016020">
    <property type="term" value="C:membrane"/>
    <property type="evidence" value="ECO:0007669"/>
    <property type="project" value="UniProtKB-SubCell"/>
</dbReference>
<dbReference type="InterPro" id="IPR005467">
    <property type="entry name" value="His_kinase_dom"/>
</dbReference>
<dbReference type="GO" id="GO:0000155">
    <property type="term" value="F:phosphorelay sensor kinase activity"/>
    <property type="evidence" value="ECO:0007669"/>
    <property type="project" value="InterPro"/>
</dbReference>
<keyword evidence="6 11" id="KW-0812">Transmembrane</keyword>
<evidence type="ECO:0000256" key="8">
    <source>
        <dbReference type="ARBA" id="ARBA00022989"/>
    </source>
</evidence>
<keyword evidence="5" id="KW-0808">Transferase</keyword>
<dbReference type="Pfam" id="PF00512">
    <property type="entry name" value="HisKA"/>
    <property type="match status" value="1"/>
</dbReference>
<dbReference type="Pfam" id="PF02518">
    <property type="entry name" value="HATPase_c"/>
    <property type="match status" value="1"/>
</dbReference>
<dbReference type="SUPFAM" id="SSF47384">
    <property type="entry name" value="Homodimeric domain of signal transducing histidine kinase"/>
    <property type="match status" value="1"/>
</dbReference>
<accession>A0A918FG60</accession>
<feature type="domain" description="Histidine kinase" evidence="12">
    <location>
        <begin position="269"/>
        <end position="494"/>
    </location>
</feature>
<evidence type="ECO:0000256" key="9">
    <source>
        <dbReference type="ARBA" id="ARBA00023012"/>
    </source>
</evidence>
<evidence type="ECO:0000256" key="11">
    <source>
        <dbReference type="SAM" id="Phobius"/>
    </source>
</evidence>
<dbReference type="EC" id="2.7.13.3" evidence="3"/>
<dbReference type="InterPro" id="IPR036890">
    <property type="entry name" value="HATPase_C_sf"/>
</dbReference>
<comment type="catalytic activity">
    <reaction evidence="1">
        <text>ATP + protein L-histidine = ADP + protein N-phospho-L-histidine.</text>
        <dbReference type="EC" id="2.7.13.3"/>
    </reaction>
</comment>
<evidence type="ECO:0000256" key="1">
    <source>
        <dbReference type="ARBA" id="ARBA00000085"/>
    </source>
</evidence>
<keyword evidence="7 14" id="KW-0418">Kinase</keyword>
<evidence type="ECO:0000259" key="12">
    <source>
        <dbReference type="PROSITE" id="PS50109"/>
    </source>
</evidence>
<reference evidence="14" key="2">
    <citation type="submission" date="2020-09" db="EMBL/GenBank/DDBJ databases">
        <authorList>
            <person name="Sun Q."/>
            <person name="Ohkuma M."/>
        </authorList>
    </citation>
    <scope>NUCLEOTIDE SEQUENCE</scope>
    <source>
        <strain evidence="14">JCM 31311</strain>
    </source>
</reference>
<keyword evidence="15" id="KW-1185">Reference proteome</keyword>
<dbReference type="Gene3D" id="1.10.287.130">
    <property type="match status" value="1"/>
</dbReference>
<dbReference type="Pfam" id="PF00672">
    <property type="entry name" value="HAMP"/>
    <property type="match status" value="1"/>
</dbReference>
<dbReference type="PROSITE" id="PS50109">
    <property type="entry name" value="HIS_KIN"/>
    <property type="match status" value="1"/>
</dbReference>
<evidence type="ECO:0000256" key="3">
    <source>
        <dbReference type="ARBA" id="ARBA00012438"/>
    </source>
</evidence>
<dbReference type="CDD" id="cd00082">
    <property type="entry name" value="HisKA"/>
    <property type="match status" value="1"/>
</dbReference>
<keyword evidence="4" id="KW-0597">Phosphoprotein</keyword>
<dbReference type="InterPro" id="IPR036097">
    <property type="entry name" value="HisK_dim/P_sf"/>
</dbReference>
<protein>
    <recommendedName>
        <fullName evidence="3">histidine kinase</fullName>
        <ecNumber evidence="3">2.7.13.3</ecNumber>
    </recommendedName>
</protein>
<dbReference type="PROSITE" id="PS50885">
    <property type="entry name" value="HAMP"/>
    <property type="match status" value="1"/>
</dbReference>
<gene>
    <name evidence="14" type="ORF">GCM10008957_51930</name>
</gene>
<evidence type="ECO:0000256" key="7">
    <source>
        <dbReference type="ARBA" id="ARBA00022777"/>
    </source>
</evidence>
<keyword evidence="11" id="KW-0472">Membrane</keyword>
<sequence length="501" mass="54438">MKRFLRGPVTAARKDPARAAATPHGARQSPPGRSDSLWNSLSLRFKLTLGYAVIFSLSVLLGAGCVYVMAHGSLTRTLDTTLHETASLARGSILEDADGERFSDELQPPPELNIELLSADGRVLDVAGRMLTPAGSSPLPPAQRSLGMITQQGRRVLTERLPSGLLLQVSRPSDTLTALLETLAQVLLAGSALMIGLACVAGYYLADRALKPVDEVARTAATITHSGSYRGRVRAAPGSDEMARLTGTVNSMLDHLEATIERERSFARTAAHELRTPLTALQGRLELALERPREAADYRRSLEIMRGRVDELLSLAQGLLVLAETDRPAHLEPTDLTLQAAEVTTEMYELATRLGKQLDWQRMIEPLPLPQPGTRLEELPPSTLHMMVLAEPLGVRQVLRNLLENALKYGGDRVVVRVSPLSLMVWDSGPGPLMTEWARLTRPFERGPGLQGVSGSGLGLPLVLALAQRWNARVEPQWATHSGDGFGVCLSWAARDPKTMN</sequence>
<evidence type="ECO:0000313" key="15">
    <source>
        <dbReference type="Proteomes" id="UP000603865"/>
    </source>
</evidence>
<feature type="transmembrane region" description="Helical" evidence="11">
    <location>
        <begin position="49"/>
        <end position="70"/>
    </location>
</feature>
<dbReference type="EMBL" id="BMQL01000069">
    <property type="protein sequence ID" value="GGR35679.1"/>
    <property type="molecule type" value="Genomic_DNA"/>
</dbReference>
<feature type="transmembrane region" description="Helical" evidence="11">
    <location>
        <begin position="183"/>
        <end position="206"/>
    </location>
</feature>